<dbReference type="InterPro" id="IPR036322">
    <property type="entry name" value="WD40_repeat_dom_sf"/>
</dbReference>
<dbReference type="GeneID" id="5026390"/>
<dbReference type="InParanoid" id="A0CQY9"/>
<protein>
    <submittedName>
        <fullName evidence="2">Uncharacterized protein</fullName>
    </submittedName>
</protein>
<dbReference type="PANTHER" id="PTHR19920:SF0">
    <property type="entry name" value="CYTOSOLIC IRON-SULFUR PROTEIN ASSEMBLY PROTEIN CIAO1-RELATED"/>
    <property type="match status" value="1"/>
</dbReference>
<feature type="repeat" description="WD" evidence="1">
    <location>
        <begin position="48"/>
        <end position="81"/>
    </location>
</feature>
<dbReference type="PANTHER" id="PTHR19920">
    <property type="entry name" value="WD40 PROTEIN CIAO1"/>
    <property type="match status" value="1"/>
</dbReference>
<organism evidence="2 3">
    <name type="scientific">Paramecium tetraurelia</name>
    <dbReference type="NCBI Taxonomy" id="5888"/>
    <lineage>
        <taxon>Eukaryota</taxon>
        <taxon>Sar</taxon>
        <taxon>Alveolata</taxon>
        <taxon>Ciliophora</taxon>
        <taxon>Intramacronucleata</taxon>
        <taxon>Oligohymenophorea</taxon>
        <taxon>Peniculida</taxon>
        <taxon>Parameciidae</taxon>
        <taxon>Paramecium</taxon>
    </lineage>
</organism>
<reference evidence="2 3" key="1">
    <citation type="journal article" date="2006" name="Nature">
        <title>Global trends of whole-genome duplications revealed by the ciliate Paramecium tetraurelia.</title>
        <authorList>
            <consortium name="Genoscope"/>
            <person name="Aury J.-M."/>
            <person name="Jaillon O."/>
            <person name="Duret L."/>
            <person name="Noel B."/>
            <person name="Jubin C."/>
            <person name="Porcel B.M."/>
            <person name="Segurens B."/>
            <person name="Daubin V."/>
            <person name="Anthouard V."/>
            <person name="Aiach N."/>
            <person name="Arnaiz O."/>
            <person name="Billaut A."/>
            <person name="Beisson J."/>
            <person name="Blanc I."/>
            <person name="Bouhouche K."/>
            <person name="Camara F."/>
            <person name="Duharcourt S."/>
            <person name="Guigo R."/>
            <person name="Gogendeau D."/>
            <person name="Katinka M."/>
            <person name="Keller A.-M."/>
            <person name="Kissmehl R."/>
            <person name="Klotz C."/>
            <person name="Koll F."/>
            <person name="Le Moue A."/>
            <person name="Lepere C."/>
            <person name="Malinsky S."/>
            <person name="Nowacki M."/>
            <person name="Nowak J.K."/>
            <person name="Plattner H."/>
            <person name="Poulain J."/>
            <person name="Ruiz F."/>
            <person name="Serrano V."/>
            <person name="Zagulski M."/>
            <person name="Dessen P."/>
            <person name="Betermier M."/>
            <person name="Weissenbach J."/>
            <person name="Scarpelli C."/>
            <person name="Schachter V."/>
            <person name="Sperling L."/>
            <person name="Meyer E."/>
            <person name="Cohen J."/>
            <person name="Wincker P."/>
        </authorList>
    </citation>
    <scope>NUCLEOTIDE SEQUENCE [LARGE SCALE GENOMIC DNA]</scope>
    <source>
        <strain evidence="2 3">Stock d4-2</strain>
    </source>
</reference>
<gene>
    <name evidence="2" type="ORF">GSPATT00038862001</name>
</gene>
<evidence type="ECO:0000313" key="2">
    <source>
        <dbReference type="EMBL" id="CAK73206.1"/>
    </source>
</evidence>
<dbReference type="GO" id="GO:0097361">
    <property type="term" value="C:cytosolic [4Fe-4S] assembly targeting complex"/>
    <property type="evidence" value="ECO:0000318"/>
    <property type="project" value="GO_Central"/>
</dbReference>
<evidence type="ECO:0000256" key="1">
    <source>
        <dbReference type="PROSITE-ProRule" id="PRU00221"/>
    </source>
</evidence>
<dbReference type="InterPro" id="IPR001680">
    <property type="entry name" value="WD40_rpt"/>
</dbReference>
<dbReference type="PROSITE" id="PS50294">
    <property type="entry name" value="WD_REPEATS_REGION"/>
    <property type="match status" value="2"/>
</dbReference>
<accession>A0CQY9</accession>
<sequence length="201" mass="23296">MKEISIFHAQICYSLAINQNNTLILAVAESAIKVYTVSSSKIKYVQLLKSHTFEVQTLNFFPNKMEFFLSGSVDSNLVIWSKNLMAQPKIIQKLNGHTSTVYTVVIYCELKNLIVSGGDDSTIKFWTTKQLDLFQWFCFQAIFEDATQVLALSIDKEGQQVVSCTLNYQIFVIEQEQHSIFWYVKQKIDLEWYGCKYLFHK</sequence>
<dbReference type="InterPro" id="IPR015943">
    <property type="entry name" value="WD40/YVTN_repeat-like_dom_sf"/>
</dbReference>
<dbReference type="OrthoDB" id="407922at2759"/>
<dbReference type="HOGENOM" id="CLU_1362703_0_0_1"/>
<dbReference type="PROSITE" id="PS50082">
    <property type="entry name" value="WD_REPEATS_2"/>
    <property type="match status" value="2"/>
</dbReference>
<dbReference type="Proteomes" id="UP000000600">
    <property type="component" value="Unassembled WGS sequence"/>
</dbReference>
<evidence type="ECO:0000313" key="3">
    <source>
        <dbReference type="Proteomes" id="UP000000600"/>
    </source>
</evidence>
<dbReference type="STRING" id="5888.A0CQY9"/>
<dbReference type="SMART" id="SM00320">
    <property type="entry name" value="WD40"/>
    <property type="match status" value="3"/>
</dbReference>
<dbReference type="AlphaFoldDB" id="A0CQY9"/>
<dbReference type="RefSeq" id="XP_001440603.1">
    <property type="nucleotide sequence ID" value="XM_001440566.1"/>
</dbReference>
<keyword evidence="3" id="KW-1185">Reference proteome</keyword>
<feature type="repeat" description="WD" evidence="1">
    <location>
        <begin position="94"/>
        <end position="126"/>
    </location>
</feature>
<dbReference type="Pfam" id="PF00400">
    <property type="entry name" value="WD40"/>
    <property type="match status" value="2"/>
</dbReference>
<dbReference type="SUPFAM" id="SSF50978">
    <property type="entry name" value="WD40 repeat-like"/>
    <property type="match status" value="1"/>
</dbReference>
<dbReference type="GO" id="GO:0016226">
    <property type="term" value="P:iron-sulfur cluster assembly"/>
    <property type="evidence" value="ECO:0000318"/>
    <property type="project" value="GO_Central"/>
</dbReference>
<name>A0CQY9_PARTE</name>
<dbReference type="Gene3D" id="2.130.10.10">
    <property type="entry name" value="YVTN repeat-like/Quinoprotein amine dehydrogenase"/>
    <property type="match status" value="1"/>
</dbReference>
<proteinExistence type="predicted"/>
<dbReference type="EMBL" id="CT868145">
    <property type="protein sequence ID" value="CAK73206.1"/>
    <property type="molecule type" value="Genomic_DNA"/>
</dbReference>
<dbReference type="KEGG" id="ptm:GSPATT00038862001"/>
<keyword evidence="1" id="KW-0853">WD repeat</keyword>